<accession>A0ABU5ETP3</accession>
<dbReference type="PANTHER" id="PTHR30160:SF7">
    <property type="entry name" value="ADP-HEPTOSE--LPS HEPTOSYLTRANSFERASE 2"/>
    <property type="match status" value="1"/>
</dbReference>
<dbReference type="CDD" id="cd03789">
    <property type="entry name" value="GT9_LPS_heptosyltransferase"/>
    <property type="match status" value="1"/>
</dbReference>
<dbReference type="RefSeq" id="WP_320556427.1">
    <property type="nucleotide sequence ID" value="NZ_JAXDAE010000013.1"/>
</dbReference>
<dbReference type="EMBL" id="JAXDAE010000013">
    <property type="protein sequence ID" value="MDY2588077.1"/>
    <property type="molecule type" value="Genomic_DNA"/>
</dbReference>
<dbReference type="PANTHER" id="PTHR30160">
    <property type="entry name" value="TETRAACYLDISACCHARIDE 4'-KINASE-RELATED"/>
    <property type="match status" value="1"/>
</dbReference>
<keyword evidence="1" id="KW-0328">Glycosyltransferase</keyword>
<dbReference type="Gene3D" id="3.40.50.2000">
    <property type="entry name" value="Glycogen Phosphorylase B"/>
    <property type="match status" value="2"/>
</dbReference>
<dbReference type="Pfam" id="PF01075">
    <property type="entry name" value="Glyco_transf_9"/>
    <property type="match status" value="1"/>
</dbReference>
<dbReference type="InterPro" id="IPR002201">
    <property type="entry name" value="Glyco_trans_9"/>
</dbReference>
<organism evidence="3 4">
    <name type="scientific">Winogradskyella aquimaris</name>
    <dbReference type="NCBI Taxonomy" id="864074"/>
    <lineage>
        <taxon>Bacteria</taxon>
        <taxon>Pseudomonadati</taxon>
        <taxon>Bacteroidota</taxon>
        <taxon>Flavobacteriia</taxon>
        <taxon>Flavobacteriales</taxon>
        <taxon>Flavobacteriaceae</taxon>
        <taxon>Winogradskyella</taxon>
    </lineage>
</organism>
<dbReference type="Proteomes" id="UP001285855">
    <property type="component" value="Unassembled WGS sequence"/>
</dbReference>
<dbReference type="InterPro" id="IPR051199">
    <property type="entry name" value="LPS_LOS_Heptosyltrfase"/>
</dbReference>
<name>A0ABU5ETP3_9FLAO</name>
<comment type="caution">
    <text evidence="3">The sequence shown here is derived from an EMBL/GenBank/DDBJ whole genome shotgun (WGS) entry which is preliminary data.</text>
</comment>
<evidence type="ECO:0000256" key="2">
    <source>
        <dbReference type="ARBA" id="ARBA00022679"/>
    </source>
</evidence>
<evidence type="ECO:0000256" key="1">
    <source>
        <dbReference type="ARBA" id="ARBA00022676"/>
    </source>
</evidence>
<proteinExistence type="predicted"/>
<evidence type="ECO:0000313" key="3">
    <source>
        <dbReference type="EMBL" id="MDY2588077.1"/>
    </source>
</evidence>
<evidence type="ECO:0000313" key="4">
    <source>
        <dbReference type="Proteomes" id="UP001285855"/>
    </source>
</evidence>
<dbReference type="SUPFAM" id="SSF53756">
    <property type="entry name" value="UDP-Glycosyltransferase/glycogen phosphorylase"/>
    <property type="match status" value="1"/>
</dbReference>
<protein>
    <submittedName>
        <fullName evidence="3">Glycosyltransferase family 9 protein</fullName>
    </submittedName>
</protein>
<sequence length="354" mass="40432">MKILIIQQKMIGDVLASSILFEAIKHHNPDAELHYLINTHTLPVIDQNPFIDKIQFFTPEHEKSIIKVFKLARQLRKENYDVVIDVYSKLSSNIISLFSKANIKVSIDKGRNKLLYSHLFKHKAKADTNAGLAIENRLQLLQPLGIDTAKIVRPKIYLTEEEKAAAITFLESNHIKTHKPLYMTGVLGSGANKTYPFDYMASVIDTLVKTQPECQILFNYIPKQEADARAILELCSTETKKHIYFEVFGKSLRDFLAITHHCTALIGNEGGAINMAKALHIPTFTIFSPWIKKEAWNMFDDGKKHVSVHLKDFDNQPYSDVKHPKELKSKASDLYSKFKPSYFENSLVKFLNNL</sequence>
<gene>
    <name evidence="3" type="ORF">SNF14_12070</name>
</gene>
<keyword evidence="2" id="KW-0808">Transferase</keyword>
<keyword evidence="4" id="KW-1185">Reference proteome</keyword>
<reference evidence="3 4" key="1">
    <citation type="submission" date="2023-11" db="EMBL/GenBank/DDBJ databases">
        <title>Winogradskyella pelagius sp. nov., isolated from coastal sediment.</title>
        <authorList>
            <person name="Li F."/>
        </authorList>
    </citation>
    <scope>NUCLEOTIDE SEQUENCE [LARGE SCALE GENOMIC DNA]</scope>
    <source>
        <strain evidence="3 4">KCTC 23502</strain>
    </source>
</reference>